<dbReference type="AlphaFoldDB" id="A0A5R9ADA6"/>
<dbReference type="GO" id="GO:0005886">
    <property type="term" value="C:plasma membrane"/>
    <property type="evidence" value="ECO:0007669"/>
    <property type="project" value="UniProtKB-SubCell"/>
</dbReference>
<evidence type="ECO:0000259" key="9">
    <source>
        <dbReference type="PROSITE" id="PS50928"/>
    </source>
</evidence>
<evidence type="ECO:0000256" key="2">
    <source>
        <dbReference type="ARBA" id="ARBA00022448"/>
    </source>
</evidence>
<dbReference type="PANTHER" id="PTHR43386">
    <property type="entry name" value="OLIGOPEPTIDE TRANSPORT SYSTEM PERMEASE PROTEIN APPC"/>
    <property type="match status" value="1"/>
</dbReference>
<evidence type="ECO:0000313" key="11">
    <source>
        <dbReference type="Proteomes" id="UP000306544"/>
    </source>
</evidence>
<feature type="region of interest" description="Disordered" evidence="8">
    <location>
        <begin position="1"/>
        <end position="25"/>
    </location>
</feature>
<feature type="transmembrane region" description="Helical" evidence="7">
    <location>
        <begin position="44"/>
        <end position="62"/>
    </location>
</feature>
<dbReference type="InterPro" id="IPR050366">
    <property type="entry name" value="BP-dependent_transpt_permease"/>
</dbReference>
<dbReference type="CDD" id="cd06261">
    <property type="entry name" value="TM_PBP2"/>
    <property type="match status" value="1"/>
</dbReference>
<evidence type="ECO:0000256" key="4">
    <source>
        <dbReference type="ARBA" id="ARBA00022692"/>
    </source>
</evidence>
<keyword evidence="4 7" id="KW-0812">Transmembrane</keyword>
<dbReference type="SUPFAM" id="SSF161098">
    <property type="entry name" value="MetI-like"/>
    <property type="match status" value="1"/>
</dbReference>
<keyword evidence="3" id="KW-1003">Cell membrane</keyword>
<sequence length="310" mass="33806">MTELNKAHTVVPAGDPAPSPAPKASAQKDASLWMDTWRSLLRNPWFVVSATLLVMLIAVALFPQLFTDHNPRDCPLSRSRQEPSAEHWFGTDIQGCDYYTRVIYGAGNSMAVGVIVTLSILVLGSLLGLLAAYFGGWVDAVLMRLTDLIFAIPYMLGALVFLAARQERSVWDVAFILIVFTWPTMARLMRGSVLAVINNDYVTAARALGAGPLTIMRRHIIPNSLGPVVGYAAVYTGVIIGAEATLTFLGVGLQLPAISWGLQLNDAQSYLQQMPHLLTFPLIFVALTVFAFTTMGEALRDALDPKSKKR</sequence>
<dbReference type="Pfam" id="PF12911">
    <property type="entry name" value="OppC_N"/>
    <property type="match status" value="1"/>
</dbReference>
<feature type="transmembrane region" description="Helical" evidence="7">
    <location>
        <begin position="111"/>
        <end position="135"/>
    </location>
</feature>
<protein>
    <submittedName>
        <fullName evidence="10">ABC transporter permease</fullName>
    </submittedName>
</protein>
<keyword evidence="2 7" id="KW-0813">Transport</keyword>
<dbReference type="InterPro" id="IPR000515">
    <property type="entry name" value="MetI-like"/>
</dbReference>
<dbReference type="PANTHER" id="PTHR43386:SF6">
    <property type="entry name" value="ABC TRANSPORTER PERMEASE PROTEIN"/>
    <property type="match status" value="1"/>
</dbReference>
<evidence type="ECO:0000256" key="5">
    <source>
        <dbReference type="ARBA" id="ARBA00022989"/>
    </source>
</evidence>
<proteinExistence type="inferred from homology"/>
<dbReference type="InterPro" id="IPR035906">
    <property type="entry name" value="MetI-like_sf"/>
</dbReference>
<feature type="transmembrane region" description="Helical" evidence="7">
    <location>
        <begin position="278"/>
        <end position="299"/>
    </location>
</feature>
<evidence type="ECO:0000256" key="8">
    <source>
        <dbReference type="SAM" id="MobiDB-lite"/>
    </source>
</evidence>
<evidence type="ECO:0000256" key="6">
    <source>
        <dbReference type="ARBA" id="ARBA00023136"/>
    </source>
</evidence>
<keyword evidence="6 7" id="KW-0472">Membrane</keyword>
<evidence type="ECO:0000313" key="10">
    <source>
        <dbReference type="EMBL" id="TLP75836.1"/>
    </source>
</evidence>
<dbReference type="Pfam" id="PF00528">
    <property type="entry name" value="BPD_transp_1"/>
    <property type="match status" value="1"/>
</dbReference>
<accession>A0A5R9ADA6</accession>
<feature type="transmembrane region" description="Helical" evidence="7">
    <location>
        <begin position="141"/>
        <end position="163"/>
    </location>
</feature>
<dbReference type="OrthoDB" id="9812701at2"/>
<keyword evidence="11" id="KW-1185">Reference proteome</keyword>
<comment type="subcellular location">
    <subcellularLocation>
        <location evidence="1 7">Cell membrane</location>
        <topology evidence="1 7">Multi-pass membrane protein</topology>
    </subcellularLocation>
</comment>
<evidence type="ECO:0000256" key="1">
    <source>
        <dbReference type="ARBA" id="ARBA00004651"/>
    </source>
</evidence>
<dbReference type="InterPro" id="IPR025966">
    <property type="entry name" value="OppC_N"/>
</dbReference>
<reference evidence="10 11" key="1">
    <citation type="submission" date="2019-05" db="EMBL/GenBank/DDBJ databases">
        <title>Nesterenkonia sp. GY239, isolated from the Southern Atlantic Ocean.</title>
        <authorList>
            <person name="Zhang G."/>
        </authorList>
    </citation>
    <scope>NUCLEOTIDE SEQUENCE [LARGE SCALE GENOMIC DNA]</scope>
    <source>
        <strain evidence="10 11">GY239</strain>
    </source>
</reference>
<comment type="caution">
    <text evidence="10">The sequence shown here is derived from an EMBL/GenBank/DDBJ whole genome shotgun (WGS) entry which is preliminary data.</text>
</comment>
<dbReference type="GO" id="GO:0055085">
    <property type="term" value="P:transmembrane transport"/>
    <property type="evidence" value="ECO:0007669"/>
    <property type="project" value="InterPro"/>
</dbReference>
<dbReference type="RefSeq" id="WP_138170201.1">
    <property type="nucleotide sequence ID" value="NZ_VAWA01000007.1"/>
</dbReference>
<evidence type="ECO:0000256" key="7">
    <source>
        <dbReference type="RuleBase" id="RU363032"/>
    </source>
</evidence>
<feature type="domain" description="ABC transmembrane type-1" evidence="9">
    <location>
        <begin position="106"/>
        <end position="296"/>
    </location>
</feature>
<evidence type="ECO:0000256" key="3">
    <source>
        <dbReference type="ARBA" id="ARBA00022475"/>
    </source>
</evidence>
<dbReference type="PROSITE" id="PS50928">
    <property type="entry name" value="ABC_TM1"/>
    <property type="match status" value="1"/>
</dbReference>
<keyword evidence="5 7" id="KW-1133">Transmembrane helix</keyword>
<name>A0A5R9ADA6_9MICC</name>
<organism evidence="10 11">
    <name type="scientific">Nesterenkonia sphaerica</name>
    <dbReference type="NCBI Taxonomy" id="1804988"/>
    <lineage>
        <taxon>Bacteria</taxon>
        <taxon>Bacillati</taxon>
        <taxon>Actinomycetota</taxon>
        <taxon>Actinomycetes</taxon>
        <taxon>Micrococcales</taxon>
        <taxon>Micrococcaceae</taxon>
        <taxon>Nesterenkonia</taxon>
    </lineage>
</organism>
<feature type="transmembrane region" description="Helical" evidence="7">
    <location>
        <begin position="170"/>
        <end position="189"/>
    </location>
</feature>
<dbReference type="EMBL" id="VAWA01000007">
    <property type="protein sequence ID" value="TLP75836.1"/>
    <property type="molecule type" value="Genomic_DNA"/>
</dbReference>
<dbReference type="Proteomes" id="UP000306544">
    <property type="component" value="Unassembled WGS sequence"/>
</dbReference>
<comment type="similarity">
    <text evidence="7">Belongs to the binding-protein-dependent transport system permease family.</text>
</comment>
<feature type="transmembrane region" description="Helical" evidence="7">
    <location>
        <begin position="232"/>
        <end position="258"/>
    </location>
</feature>
<gene>
    <name evidence="10" type="ORF">FEF27_07365</name>
</gene>
<dbReference type="Gene3D" id="1.10.3720.10">
    <property type="entry name" value="MetI-like"/>
    <property type="match status" value="1"/>
</dbReference>